<evidence type="ECO:0000313" key="9">
    <source>
        <dbReference type="Proteomes" id="UP000502136"/>
    </source>
</evidence>
<evidence type="ECO:0000256" key="2">
    <source>
        <dbReference type="ARBA" id="ARBA00008814"/>
    </source>
</evidence>
<evidence type="ECO:0000313" key="8">
    <source>
        <dbReference type="EMBL" id="QJC54032.1"/>
    </source>
</evidence>
<dbReference type="PROSITE" id="PS51257">
    <property type="entry name" value="PROKAR_LIPOPROTEIN"/>
    <property type="match status" value="1"/>
</dbReference>
<dbReference type="CDD" id="cd01138">
    <property type="entry name" value="FeuA"/>
    <property type="match status" value="1"/>
</dbReference>
<name>A0A6H2H2Z1_9BACL</name>
<dbReference type="GO" id="GO:1901678">
    <property type="term" value="P:iron coordination entity transport"/>
    <property type="evidence" value="ECO:0007669"/>
    <property type="project" value="UniProtKB-ARBA"/>
</dbReference>
<comment type="subcellular location">
    <subcellularLocation>
        <location evidence="1">Cell envelope</location>
    </subcellularLocation>
</comment>
<keyword evidence="9" id="KW-1185">Reference proteome</keyword>
<evidence type="ECO:0000256" key="6">
    <source>
        <dbReference type="SAM" id="SignalP"/>
    </source>
</evidence>
<evidence type="ECO:0000256" key="3">
    <source>
        <dbReference type="ARBA" id="ARBA00022448"/>
    </source>
</evidence>
<feature type="chain" id="PRO_5039121831" evidence="6">
    <location>
        <begin position="21"/>
        <end position="314"/>
    </location>
</feature>
<evidence type="ECO:0000256" key="5">
    <source>
        <dbReference type="SAM" id="MobiDB-lite"/>
    </source>
</evidence>
<dbReference type="PROSITE" id="PS50983">
    <property type="entry name" value="FE_B12_PBP"/>
    <property type="match status" value="1"/>
</dbReference>
<reference evidence="8 9" key="1">
    <citation type="submission" date="2020-04" db="EMBL/GenBank/DDBJ databases">
        <title>Novel Paenibacillus strain UniB2 isolated from commercial digestive syrup.</title>
        <authorList>
            <person name="Thorat V."/>
            <person name="Kirdat K."/>
            <person name="Tiwarekar B."/>
            <person name="Yadav A."/>
        </authorList>
    </citation>
    <scope>NUCLEOTIDE SEQUENCE [LARGE SCALE GENOMIC DNA]</scope>
    <source>
        <strain evidence="8 9">UniB2</strain>
    </source>
</reference>
<protein>
    <submittedName>
        <fullName evidence="8">Iron-hydroxamate ABC transporter substrate-binding protein</fullName>
    </submittedName>
</protein>
<accession>A0A6H2H2Z1</accession>
<evidence type="ECO:0000256" key="4">
    <source>
        <dbReference type="ARBA" id="ARBA00022729"/>
    </source>
</evidence>
<proteinExistence type="inferred from homology"/>
<dbReference type="EMBL" id="CP051428">
    <property type="protein sequence ID" value="QJC54032.1"/>
    <property type="molecule type" value="Genomic_DNA"/>
</dbReference>
<feature type="domain" description="Fe/B12 periplasmic-binding" evidence="7">
    <location>
        <begin position="64"/>
        <end position="314"/>
    </location>
</feature>
<dbReference type="GO" id="GO:0030288">
    <property type="term" value="C:outer membrane-bounded periplasmic space"/>
    <property type="evidence" value="ECO:0007669"/>
    <property type="project" value="TreeGrafter"/>
</dbReference>
<dbReference type="Proteomes" id="UP000502136">
    <property type="component" value="Chromosome"/>
</dbReference>
<evidence type="ECO:0000259" key="7">
    <source>
        <dbReference type="PROSITE" id="PS50983"/>
    </source>
</evidence>
<organism evidence="8 9">
    <name type="scientific">Paenibacillus albicereus</name>
    <dbReference type="NCBI Taxonomy" id="2726185"/>
    <lineage>
        <taxon>Bacteria</taxon>
        <taxon>Bacillati</taxon>
        <taxon>Bacillota</taxon>
        <taxon>Bacilli</taxon>
        <taxon>Bacillales</taxon>
        <taxon>Paenibacillaceae</taxon>
        <taxon>Paenibacillus</taxon>
    </lineage>
</organism>
<keyword evidence="4 6" id="KW-0732">Signal</keyword>
<evidence type="ECO:0000256" key="1">
    <source>
        <dbReference type="ARBA" id="ARBA00004196"/>
    </source>
</evidence>
<dbReference type="Gene3D" id="3.40.50.1980">
    <property type="entry name" value="Nitrogenase molybdenum iron protein domain"/>
    <property type="match status" value="2"/>
</dbReference>
<dbReference type="RefSeq" id="WP_168909560.1">
    <property type="nucleotide sequence ID" value="NZ_CP051428.1"/>
</dbReference>
<dbReference type="Pfam" id="PF01497">
    <property type="entry name" value="Peripla_BP_2"/>
    <property type="match status" value="1"/>
</dbReference>
<dbReference type="SUPFAM" id="SSF53807">
    <property type="entry name" value="Helical backbone' metal receptor"/>
    <property type="match status" value="1"/>
</dbReference>
<feature type="signal peptide" evidence="6">
    <location>
        <begin position="1"/>
        <end position="20"/>
    </location>
</feature>
<keyword evidence="3" id="KW-0813">Transport</keyword>
<feature type="region of interest" description="Disordered" evidence="5">
    <location>
        <begin position="23"/>
        <end position="43"/>
    </location>
</feature>
<dbReference type="KEGG" id="palr:HGI30_22570"/>
<gene>
    <name evidence="8" type="ORF">HGI30_22570</name>
</gene>
<dbReference type="InterPro" id="IPR002491">
    <property type="entry name" value="ABC_transptr_periplasmic_BD"/>
</dbReference>
<dbReference type="AlphaFoldDB" id="A0A6H2H2Z1"/>
<sequence length="314" mass="33874">MKKWLAPIALTLTLVLSACGSTKDSGNTANSGSEPAASASPAATGTITYQAESGPVEVPANPQRIIALGSAPNVLSLGIPLVGVDEWTGKNPLFTDKLAGVEIVSEDNLEKIVELEPDLIIAGTHNKNLDKMAEIAPTVAYTWGKLDYLQQQVEIGKLLNKEADAQAWVDDFKTRAAEAGKQIKAKIGEDSTVSVYEYDAKNIYVFGNNWARGTEVLYQAMGLKMPENVTKDVLGPGYYALSSEKLGDYAGDYIVLSQTKDMKNPVFETETWKGIPAVKAGRVITIDTEASTYSDPTTLDHLLKLFTEQFLALP</sequence>
<feature type="compositionally biased region" description="Polar residues" evidence="5">
    <location>
        <begin position="23"/>
        <end position="33"/>
    </location>
</feature>
<dbReference type="PANTHER" id="PTHR30532">
    <property type="entry name" value="IRON III DICITRATE-BINDING PERIPLASMIC PROTEIN"/>
    <property type="match status" value="1"/>
</dbReference>
<dbReference type="PANTHER" id="PTHR30532:SF26">
    <property type="entry name" value="IRON(3+)-HYDROXAMATE-BINDING PROTEIN FHUD"/>
    <property type="match status" value="1"/>
</dbReference>
<dbReference type="InterPro" id="IPR051313">
    <property type="entry name" value="Bact_iron-sidero_bind"/>
</dbReference>
<comment type="similarity">
    <text evidence="2">Belongs to the bacterial solute-binding protein 8 family.</text>
</comment>